<evidence type="ECO:0000256" key="2">
    <source>
        <dbReference type="ARBA" id="ARBA00005940"/>
    </source>
</evidence>
<dbReference type="EMBL" id="JBBMQO010000008">
    <property type="protein sequence ID" value="MEM5502805.1"/>
    <property type="molecule type" value="Genomic_DNA"/>
</dbReference>
<organism evidence="11 12">
    <name type="scientific">Ahrensia kielensis</name>
    <dbReference type="NCBI Taxonomy" id="76980"/>
    <lineage>
        <taxon>Bacteria</taxon>
        <taxon>Pseudomonadati</taxon>
        <taxon>Pseudomonadota</taxon>
        <taxon>Alphaproteobacteria</taxon>
        <taxon>Hyphomicrobiales</taxon>
        <taxon>Ahrensiaceae</taxon>
        <taxon>Ahrensia</taxon>
    </lineage>
</organism>
<evidence type="ECO:0000259" key="9">
    <source>
        <dbReference type="Pfam" id="PF02449"/>
    </source>
</evidence>
<dbReference type="InterPro" id="IPR003476">
    <property type="entry name" value="Glyco_hydro_42"/>
</dbReference>
<feature type="domain" description="Beta-galactosidase trimerisation" evidence="10">
    <location>
        <begin position="412"/>
        <end position="603"/>
    </location>
</feature>
<reference evidence="11 12" key="1">
    <citation type="submission" date="2024-03" db="EMBL/GenBank/DDBJ databases">
        <title>Community enrichment and isolation of bacterial strains for fucoidan degradation.</title>
        <authorList>
            <person name="Sichert A."/>
        </authorList>
    </citation>
    <scope>NUCLEOTIDE SEQUENCE [LARGE SCALE GENOMIC DNA]</scope>
    <source>
        <strain evidence="11 12">AS62</strain>
    </source>
</reference>
<comment type="caution">
    <text evidence="11">The sequence shown here is derived from an EMBL/GenBank/DDBJ whole genome shotgun (WGS) entry which is preliminary data.</text>
</comment>
<evidence type="ECO:0000256" key="5">
    <source>
        <dbReference type="ARBA" id="ARBA00022801"/>
    </source>
</evidence>
<dbReference type="Gene3D" id="2.60.40.1180">
    <property type="entry name" value="Golgi alpha-mannosidase II"/>
    <property type="match status" value="1"/>
</dbReference>
<dbReference type="Gene3D" id="3.40.50.880">
    <property type="match status" value="1"/>
</dbReference>
<accession>A0ABU9TAA2</accession>
<dbReference type="InterPro" id="IPR017853">
    <property type="entry name" value="GH"/>
</dbReference>
<evidence type="ECO:0000256" key="4">
    <source>
        <dbReference type="ARBA" id="ARBA00022723"/>
    </source>
</evidence>
<dbReference type="InterPro" id="IPR013738">
    <property type="entry name" value="Beta_galactosidase_Trimer"/>
</dbReference>
<keyword evidence="6" id="KW-0862">Zinc</keyword>
<dbReference type="EC" id="3.2.1.23" evidence="3 8"/>
<dbReference type="SUPFAM" id="SSF51445">
    <property type="entry name" value="(Trans)glycosidases"/>
    <property type="match status" value="1"/>
</dbReference>
<dbReference type="InterPro" id="IPR029062">
    <property type="entry name" value="Class_I_gatase-like"/>
</dbReference>
<proteinExistence type="inferred from homology"/>
<evidence type="ECO:0000256" key="1">
    <source>
        <dbReference type="ARBA" id="ARBA00001412"/>
    </source>
</evidence>
<sequence length="659" mass="75049">MMNPAKQTIGVCYYPEHWPESRWEEDARLMVAAGITHVRIGEFAWSKLEPNPGAYNFDWLDKSFDVLHRHGLKVVLGTPTATPPKWLVDRMPDMLAVDENGQIRGFGSRRHYCFSHEEYRKECARITTEFAERYGKHPALIAWQTDNEYGCHDTVLSYSDAALKGFRNWLAQKYQSPDAMNRAWGNIFWSMEYRSFDEVELPNLTVTEPNPAHVMDFRRYSSDQVKSFNKLQTDIIRKHSNAPIGHNFMGSYTDFDHYAVSEDLDIATWDSYPIGFLDRDSSDDENKARYLGVGDPDLQAFHHDLYRACGEVRNGAVDGRWWVMEQQPGPVNWAPYNPAPYPGAVELWAWEAFAAGAELVSYFRWRQPSFAQEQMHEALLLPNGEFNEGYHVCEKISKMLKQMDSKAQVVRADVALVFDYESQWAWEIQPQGKDFSYIELVMRYYRALRRQGINVDVIPPTKEAVTGRKLIIMPGMFNVSEDFAAALESSKAVILAGPRSGSKDENFQIVQDLPPGALRKLINIKITRVESRPPHSPVLLQDDLAFEGWREFVVPEAGVSASMQSEDGHDAIFENDRMIYLAGRPNAPLADYIVTAALDKAGVAATRLHRDIRVRDNNNVRYIFNYGPETIDCSELIGDAQLVFGAASLAPRSVTAYKL</sequence>
<dbReference type="PANTHER" id="PTHR36447">
    <property type="entry name" value="BETA-GALACTOSIDASE GANA"/>
    <property type="match status" value="1"/>
</dbReference>
<dbReference type="Gene3D" id="3.20.20.80">
    <property type="entry name" value="Glycosidases"/>
    <property type="match status" value="1"/>
</dbReference>
<dbReference type="SUPFAM" id="SSF52317">
    <property type="entry name" value="Class I glutamine amidotransferase-like"/>
    <property type="match status" value="1"/>
</dbReference>
<keyword evidence="5 8" id="KW-0378">Hydrolase</keyword>
<keyword evidence="12" id="KW-1185">Reference proteome</keyword>
<dbReference type="Pfam" id="PF08532">
    <property type="entry name" value="Glyco_hydro_42M"/>
    <property type="match status" value="1"/>
</dbReference>
<evidence type="ECO:0000256" key="7">
    <source>
        <dbReference type="ARBA" id="ARBA00023295"/>
    </source>
</evidence>
<keyword evidence="7 8" id="KW-0326">Glycosidase</keyword>
<comment type="similarity">
    <text evidence="2 8">Belongs to the glycosyl hydrolase 42 family.</text>
</comment>
<evidence type="ECO:0000259" key="10">
    <source>
        <dbReference type="Pfam" id="PF08532"/>
    </source>
</evidence>
<dbReference type="PIRSF" id="PIRSF001084">
    <property type="entry name" value="B-galactosidase"/>
    <property type="match status" value="1"/>
</dbReference>
<dbReference type="PANTHER" id="PTHR36447:SF2">
    <property type="entry name" value="BETA-GALACTOSIDASE YESZ"/>
    <property type="match status" value="1"/>
</dbReference>
<evidence type="ECO:0000256" key="6">
    <source>
        <dbReference type="ARBA" id="ARBA00022833"/>
    </source>
</evidence>
<evidence type="ECO:0000256" key="3">
    <source>
        <dbReference type="ARBA" id="ARBA00012756"/>
    </source>
</evidence>
<gene>
    <name evidence="11" type="ORF">WNY59_14530</name>
</gene>
<comment type="catalytic activity">
    <reaction evidence="1 8">
        <text>Hydrolysis of terminal non-reducing beta-D-galactose residues in beta-D-galactosides.</text>
        <dbReference type="EC" id="3.2.1.23"/>
    </reaction>
</comment>
<feature type="domain" description="Glycoside hydrolase family 42 N-terminal" evidence="9">
    <location>
        <begin position="12"/>
        <end position="402"/>
    </location>
</feature>
<evidence type="ECO:0000256" key="8">
    <source>
        <dbReference type="PIRNR" id="PIRNR001084"/>
    </source>
</evidence>
<protein>
    <recommendedName>
        <fullName evidence="3 8">Beta-galactosidase</fullName>
        <shortName evidence="8">Beta-gal</shortName>
        <ecNumber evidence="3 8">3.2.1.23</ecNumber>
    </recommendedName>
</protein>
<dbReference type="RefSeq" id="WP_342849031.1">
    <property type="nucleotide sequence ID" value="NZ_JBBMQO010000008.1"/>
</dbReference>
<dbReference type="InterPro" id="IPR013529">
    <property type="entry name" value="Glyco_hydro_42_N"/>
</dbReference>
<dbReference type="Proteomes" id="UP001477870">
    <property type="component" value="Unassembled WGS sequence"/>
</dbReference>
<evidence type="ECO:0000313" key="12">
    <source>
        <dbReference type="Proteomes" id="UP001477870"/>
    </source>
</evidence>
<dbReference type="Pfam" id="PF02449">
    <property type="entry name" value="Glyco_hydro_42"/>
    <property type="match status" value="1"/>
</dbReference>
<dbReference type="InterPro" id="IPR013780">
    <property type="entry name" value="Glyco_hydro_b"/>
</dbReference>
<name>A0ABU9TAA2_9HYPH</name>
<dbReference type="CDD" id="cd03143">
    <property type="entry name" value="A4_beta-galactosidase_middle_domain"/>
    <property type="match status" value="1"/>
</dbReference>
<keyword evidence="4" id="KW-0479">Metal-binding</keyword>
<evidence type="ECO:0000313" key="11">
    <source>
        <dbReference type="EMBL" id="MEM5502805.1"/>
    </source>
</evidence>